<feature type="compositionally biased region" description="Low complexity" evidence="1">
    <location>
        <begin position="86"/>
        <end position="101"/>
    </location>
</feature>
<gene>
    <name evidence="2" type="ORF">C7C46_15100</name>
</gene>
<protein>
    <submittedName>
        <fullName evidence="2">Uncharacterized protein</fullName>
    </submittedName>
</protein>
<name>A0A2V4P3C6_9ACTN</name>
<keyword evidence="3" id="KW-1185">Reference proteome</keyword>
<dbReference type="InterPro" id="IPR036736">
    <property type="entry name" value="ACP-like_sf"/>
</dbReference>
<sequence length="129" mass="13396">MTVTREAVLEMLAAFGERAPQQVDEEIGSLELTWLLSEAEQRYGVELDPESPELATVHTVGQAVAALQTLVPPQAALAPSRPPASAPAAPSDSPSSSSTRALGVPPGRRPGEPLLDGQRLPDAAPVADV</sequence>
<dbReference type="RefSeq" id="WP_181442361.1">
    <property type="nucleotide sequence ID" value="NZ_PYBW01000047.1"/>
</dbReference>
<reference evidence="2 3" key="1">
    <citation type="submission" date="2018-03" db="EMBL/GenBank/DDBJ databases">
        <title>Bioinformatic expansion and discovery of thiopeptide antibiotics.</title>
        <authorList>
            <person name="Schwalen C.J."/>
            <person name="Hudson G.A."/>
            <person name="Mitchell D.A."/>
        </authorList>
    </citation>
    <scope>NUCLEOTIDE SEQUENCE [LARGE SCALE GENOMIC DNA]</scope>
    <source>
        <strain evidence="2 3">ATCC 21389</strain>
    </source>
</reference>
<dbReference type="Gene3D" id="1.10.1200.10">
    <property type="entry name" value="ACP-like"/>
    <property type="match status" value="1"/>
</dbReference>
<evidence type="ECO:0000256" key="1">
    <source>
        <dbReference type="SAM" id="MobiDB-lite"/>
    </source>
</evidence>
<dbReference type="SUPFAM" id="SSF47336">
    <property type="entry name" value="ACP-like"/>
    <property type="match status" value="1"/>
</dbReference>
<feature type="region of interest" description="Disordered" evidence="1">
    <location>
        <begin position="74"/>
        <end position="129"/>
    </location>
</feature>
<dbReference type="EMBL" id="PYBW01000047">
    <property type="protein sequence ID" value="PYC78843.1"/>
    <property type="molecule type" value="Genomic_DNA"/>
</dbReference>
<accession>A0A2V4P3C6</accession>
<organism evidence="2 3">
    <name type="scientific">Streptomyces tateyamensis</name>
    <dbReference type="NCBI Taxonomy" id="565073"/>
    <lineage>
        <taxon>Bacteria</taxon>
        <taxon>Bacillati</taxon>
        <taxon>Actinomycetota</taxon>
        <taxon>Actinomycetes</taxon>
        <taxon>Kitasatosporales</taxon>
        <taxon>Streptomycetaceae</taxon>
        <taxon>Streptomyces</taxon>
    </lineage>
</organism>
<proteinExistence type="predicted"/>
<evidence type="ECO:0000313" key="2">
    <source>
        <dbReference type="EMBL" id="PYC78843.1"/>
    </source>
</evidence>
<evidence type="ECO:0000313" key="3">
    <source>
        <dbReference type="Proteomes" id="UP000248039"/>
    </source>
</evidence>
<dbReference type="Proteomes" id="UP000248039">
    <property type="component" value="Unassembled WGS sequence"/>
</dbReference>
<comment type="caution">
    <text evidence="2">The sequence shown here is derived from an EMBL/GenBank/DDBJ whole genome shotgun (WGS) entry which is preliminary data.</text>
</comment>
<dbReference type="AlphaFoldDB" id="A0A2V4P3C6"/>